<dbReference type="Pfam" id="PF22694">
    <property type="entry name" value="CtpB_N-like"/>
    <property type="match status" value="1"/>
</dbReference>
<protein>
    <submittedName>
        <fullName evidence="8">Carboxyl-terminal processing protease</fullName>
    </submittedName>
</protein>
<reference evidence="9" key="1">
    <citation type="submission" date="2017-06" db="EMBL/GenBank/DDBJ databases">
        <authorList>
            <person name="Varghese N."/>
            <person name="Submissions S."/>
        </authorList>
    </citation>
    <scope>NUCLEOTIDE SEQUENCE [LARGE SCALE GENOMIC DNA]</scope>
    <source>
        <strain evidence="9">Ca-68</strain>
    </source>
</reference>
<dbReference type="InterPro" id="IPR055210">
    <property type="entry name" value="CtpA/B_N"/>
</dbReference>
<gene>
    <name evidence="8" type="ORF">SAMN05192560_1645</name>
</gene>
<feature type="compositionally biased region" description="Low complexity" evidence="6">
    <location>
        <begin position="413"/>
        <end position="422"/>
    </location>
</feature>
<accession>A0A239A2J0</accession>
<sequence length="480" mass="51916">MRKLKKIGLIAAGPLLGVMLSLSYSAIAEKESKPQLPLDDLRTFAEVFGKIKSDYVEPVEDKKLLTEAINGMLSGLDPHSAYLDPDAFKDLQAGTQGEFGGLGIEVGMEDGFVKVVAPIEDTPAYKAGLKSGDLIMKLDDTPVKGMSLTDAVKHMRGKPETKITLTVLRKGEPKPLTFTLTRAIIKTQSVKYKLSEPGYPYIRITQFQEHTGEDLAKALKAMREQNKEAFKGIILDLRNNPGGLLNAGVGVSSAFLPKGELVVYTEGRGEEAKMRLTANAENYVRGGTRADYLRDLPSDLKTLPMVVLVNGGSASASEIVAGALQDHKRAVIMGTQTFGKGSVQTILPMNNGAAIKLTTARYFTPKGRSIQAKGIVPDITVEEATVNSQEHAAMLREADLTRHLSNPKDAEEAPAAPVTTPAEETDTKQETPAPAPETPNDKEKEQKDKPSGPIEPGSKADYQFNQALNLLKGLQILQRK</sequence>
<dbReference type="InterPro" id="IPR001478">
    <property type="entry name" value="PDZ"/>
</dbReference>
<dbReference type="GO" id="GO:0030288">
    <property type="term" value="C:outer membrane-bounded periplasmic space"/>
    <property type="evidence" value="ECO:0007669"/>
    <property type="project" value="TreeGrafter"/>
</dbReference>
<dbReference type="GO" id="GO:0006508">
    <property type="term" value="P:proteolysis"/>
    <property type="evidence" value="ECO:0007669"/>
    <property type="project" value="UniProtKB-KW"/>
</dbReference>
<feature type="compositionally biased region" description="Basic and acidic residues" evidence="6">
    <location>
        <begin position="439"/>
        <end position="450"/>
    </location>
</feature>
<dbReference type="SMART" id="SM00228">
    <property type="entry name" value="PDZ"/>
    <property type="match status" value="1"/>
</dbReference>
<dbReference type="InterPro" id="IPR004447">
    <property type="entry name" value="Peptidase_S41A"/>
</dbReference>
<dbReference type="GO" id="GO:0008236">
    <property type="term" value="F:serine-type peptidase activity"/>
    <property type="evidence" value="ECO:0007669"/>
    <property type="project" value="UniProtKB-KW"/>
</dbReference>
<dbReference type="AlphaFoldDB" id="A0A239A2J0"/>
<dbReference type="Pfam" id="PF13180">
    <property type="entry name" value="PDZ_2"/>
    <property type="match status" value="1"/>
</dbReference>
<evidence type="ECO:0000256" key="5">
    <source>
        <dbReference type="RuleBase" id="RU004404"/>
    </source>
</evidence>
<proteinExistence type="inferred from homology"/>
<name>A0A239A2J0_9PROT</name>
<keyword evidence="3 5" id="KW-0378">Hydrolase</keyword>
<dbReference type="Gene3D" id="3.30.750.44">
    <property type="match status" value="1"/>
</dbReference>
<comment type="similarity">
    <text evidence="1 5">Belongs to the peptidase S41A family.</text>
</comment>
<dbReference type="InterPro" id="IPR036034">
    <property type="entry name" value="PDZ_sf"/>
</dbReference>
<dbReference type="InterPro" id="IPR029045">
    <property type="entry name" value="ClpP/crotonase-like_dom_sf"/>
</dbReference>
<evidence type="ECO:0000256" key="1">
    <source>
        <dbReference type="ARBA" id="ARBA00009179"/>
    </source>
</evidence>
<dbReference type="PROSITE" id="PS50106">
    <property type="entry name" value="PDZ"/>
    <property type="match status" value="1"/>
</dbReference>
<evidence type="ECO:0000256" key="3">
    <source>
        <dbReference type="ARBA" id="ARBA00022801"/>
    </source>
</evidence>
<evidence type="ECO:0000256" key="4">
    <source>
        <dbReference type="ARBA" id="ARBA00022825"/>
    </source>
</evidence>
<dbReference type="EMBL" id="FZOA01000006">
    <property type="protein sequence ID" value="SNR89719.1"/>
    <property type="molecule type" value="Genomic_DNA"/>
</dbReference>
<keyword evidence="2 5" id="KW-0645">Protease</keyword>
<dbReference type="Gene3D" id="2.30.42.10">
    <property type="match status" value="1"/>
</dbReference>
<dbReference type="Proteomes" id="UP000198305">
    <property type="component" value="Unassembled WGS sequence"/>
</dbReference>
<dbReference type="RefSeq" id="WP_089375840.1">
    <property type="nucleotide sequence ID" value="NZ_FZOA01000006.1"/>
</dbReference>
<dbReference type="FunFam" id="3.90.226.10:FF:000029">
    <property type="entry name" value="Peptidase, S41 family"/>
    <property type="match status" value="1"/>
</dbReference>
<dbReference type="InterPro" id="IPR005151">
    <property type="entry name" value="Tail-specific_protease"/>
</dbReference>
<dbReference type="CDD" id="cd07560">
    <property type="entry name" value="Peptidase_S41_CPP"/>
    <property type="match status" value="1"/>
</dbReference>
<evidence type="ECO:0000313" key="9">
    <source>
        <dbReference type="Proteomes" id="UP000198305"/>
    </source>
</evidence>
<evidence type="ECO:0000256" key="2">
    <source>
        <dbReference type="ARBA" id="ARBA00022670"/>
    </source>
</evidence>
<dbReference type="GO" id="GO:0007165">
    <property type="term" value="P:signal transduction"/>
    <property type="evidence" value="ECO:0007669"/>
    <property type="project" value="TreeGrafter"/>
</dbReference>
<dbReference type="FunFam" id="2.30.42.10:FF:000063">
    <property type="entry name" value="Peptidase, S41 family"/>
    <property type="match status" value="1"/>
</dbReference>
<dbReference type="SMART" id="SM00245">
    <property type="entry name" value="TSPc"/>
    <property type="match status" value="1"/>
</dbReference>
<evidence type="ECO:0000259" key="7">
    <source>
        <dbReference type="PROSITE" id="PS50106"/>
    </source>
</evidence>
<dbReference type="GO" id="GO:0004175">
    <property type="term" value="F:endopeptidase activity"/>
    <property type="evidence" value="ECO:0007669"/>
    <property type="project" value="TreeGrafter"/>
</dbReference>
<dbReference type="Pfam" id="PF03572">
    <property type="entry name" value="Peptidase_S41"/>
    <property type="match status" value="1"/>
</dbReference>
<feature type="region of interest" description="Disordered" evidence="6">
    <location>
        <begin position="407"/>
        <end position="461"/>
    </location>
</feature>
<dbReference type="Gene3D" id="3.90.226.10">
    <property type="entry name" value="2-enoyl-CoA Hydratase, Chain A, domain 1"/>
    <property type="match status" value="1"/>
</dbReference>
<keyword evidence="9" id="KW-1185">Reference proteome</keyword>
<dbReference type="SUPFAM" id="SSF50156">
    <property type="entry name" value="PDZ domain-like"/>
    <property type="match status" value="1"/>
</dbReference>
<organism evidence="8 9">
    <name type="scientific">Methylobacillus rhizosphaerae</name>
    <dbReference type="NCBI Taxonomy" id="551994"/>
    <lineage>
        <taxon>Bacteria</taxon>
        <taxon>Pseudomonadati</taxon>
        <taxon>Pseudomonadota</taxon>
        <taxon>Betaproteobacteria</taxon>
        <taxon>Nitrosomonadales</taxon>
        <taxon>Methylophilaceae</taxon>
        <taxon>Methylobacillus</taxon>
    </lineage>
</organism>
<dbReference type="SUPFAM" id="SSF52096">
    <property type="entry name" value="ClpP/crotonase"/>
    <property type="match status" value="1"/>
</dbReference>
<dbReference type="CDD" id="cd06782">
    <property type="entry name" value="cpPDZ_CPP-like"/>
    <property type="match status" value="1"/>
</dbReference>
<dbReference type="PANTHER" id="PTHR32060:SF30">
    <property type="entry name" value="CARBOXY-TERMINAL PROCESSING PROTEASE CTPA"/>
    <property type="match status" value="1"/>
</dbReference>
<evidence type="ECO:0000313" key="8">
    <source>
        <dbReference type="EMBL" id="SNR89719.1"/>
    </source>
</evidence>
<dbReference type="NCBIfam" id="TIGR00225">
    <property type="entry name" value="prc"/>
    <property type="match status" value="1"/>
</dbReference>
<feature type="domain" description="PDZ" evidence="7">
    <location>
        <begin position="88"/>
        <end position="156"/>
    </location>
</feature>
<dbReference type="PANTHER" id="PTHR32060">
    <property type="entry name" value="TAIL-SPECIFIC PROTEASE"/>
    <property type="match status" value="1"/>
</dbReference>
<evidence type="ECO:0000256" key="6">
    <source>
        <dbReference type="SAM" id="MobiDB-lite"/>
    </source>
</evidence>
<dbReference type="OrthoDB" id="9812068at2"/>
<keyword evidence="4 5" id="KW-0720">Serine protease</keyword>